<dbReference type="Proteomes" id="UP000004754">
    <property type="component" value="Unassembled WGS sequence"/>
</dbReference>
<keyword evidence="2" id="KW-0812">Transmembrane</keyword>
<protein>
    <submittedName>
        <fullName evidence="3">Uncharacterized protein</fullName>
    </submittedName>
</protein>
<name>E6MDF0_9FIRM</name>
<keyword evidence="2" id="KW-1133">Transmembrane helix</keyword>
<reference evidence="3 4" key="1">
    <citation type="submission" date="2010-12" db="EMBL/GenBank/DDBJ databases">
        <authorList>
            <person name="Muzny D."/>
            <person name="Qin X."/>
            <person name="Deng J."/>
            <person name="Jiang H."/>
            <person name="Liu Y."/>
            <person name="Qu J."/>
            <person name="Song X.-Z."/>
            <person name="Zhang L."/>
            <person name="Thornton R."/>
            <person name="Coyle M."/>
            <person name="Francisco L."/>
            <person name="Jackson L."/>
            <person name="Javaid M."/>
            <person name="Korchina V."/>
            <person name="Kovar C."/>
            <person name="Mata R."/>
            <person name="Mathew T."/>
            <person name="Ngo R."/>
            <person name="Nguyen L."/>
            <person name="Nguyen N."/>
            <person name="Okwuonu G."/>
            <person name="Ongeri F."/>
            <person name="Pham C."/>
            <person name="Simmons D."/>
            <person name="Wilczek-Boney K."/>
            <person name="Hale W."/>
            <person name="Jakkamsetti A."/>
            <person name="Pham P."/>
            <person name="Ruth R."/>
            <person name="San Lucas F."/>
            <person name="Warren J."/>
            <person name="Zhang J."/>
            <person name="Zhao Z."/>
            <person name="Zhou C."/>
            <person name="Zhu D."/>
            <person name="Lee S."/>
            <person name="Bess C."/>
            <person name="Blankenburg K."/>
            <person name="Forbes L."/>
            <person name="Fu Q."/>
            <person name="Gubbala S."/>
            <person name="Hirani K."/>
            <person name="Jayaseelan J.C."/>
            <person name="Lara F."/>
            <person name="Munidasa M."/>
            <person name="Palculict T."/>
            <person name="Patil S."/>
            <person name="Pu L.-L."/>
            <person name="Saada N."/>
            <person name="Tang L."/>
            <person name="Weissenberger G."/>
            <person name="Zhu Y."/>
            <person name="Hemphill L."/>
            <person name="Shang Y."/>
            <person name="Youmans B."/>
            <person name="Ayvaz T."/>
            <person name="Ross M."/>
            <person name="Santibanez J."/>
            <person name="Aqrawi P."/>
            <person name="Gross S."/>
            <person name="Joshi V."/>
            <person name="Fowler G."/>
            <person name="Nazareth L."/>
            <person name="Reid J."/>
            <person name="Worley K."/>
            <person name="Petrosino J."/>
            <person name="Highlander S."/>
            <person name="Gibbs R."/>
        </authorList>
    </citation>
    <scope>NUCLEOTIDE SEQUENCE [LARGE SCALE GENOMIC DNA]</scope>
    <source>
        <strain evidence="3 4">ATCC 23263</strain>
    </source>
</reference>
<feature type="transmembrane region" description="Helical" evidence="2">
    <location>
        <begin position="14"/>
        <end position="35"/>
    </location>
</feature>
<keyword evidence="4" id="KW-1185">Reference proteome</keyword>
<organism evidence="3 4">
    <name type="scientific">Pseudoramibacter alactolyticus ATCC 23263</name>
    <dbReference type="NCBI Taxonomy" id="887929"/>
    <lineage>
        <taxon>Bacteria</taxon>
        <taxon>Bacillati</taxon>
        <taxon>Bacillota</taxon>
        <taxon>Clostridia</taxon>
        <taxon>Eubacteriales</taxon>
        <taxon>Eubacteriaceae</taxon>
        <taxon>Pseudoramibacter</taxon>
    </lineage>
</organism>
<feature type="region of interest" description="Disordered" evidence="1">
    <location>
        <begin position="96"/>
        <end position="142"/>
    </location>
</feature>
<feature type="transmembrane region" description="Helical" evidence="2">
    <location>
        <begin position="61"/>
        <end position="86"/>
    </location>
</feature>
<comment type="caution">
    <text evidence="3">The sequence shown here is derived from an EMBL/GenBank/DDBJ whole genome shotgun (WGS) entry which is preliminary data.</text>
</comment>
<dbReference type="EMBL" id="AEQN01000002">
    <property type="protein sequence ID" value="EFV02894.1"/>
    <property type="molecule type" value="Genomic_DNA"/>
</dbReference>
<evidence type="ECO:0000256" key="2">
    <source>
        <dbReference type="SAM" id="Phobius"/>
    </source>
</evidence>
<dbReference type="RefSeq" id="WP_006597450.1">
    <property type="nucleotide sequence ID" value="NZ_GL622359.1"/>
</dbReference>
<sequence length="142" mass="15018">METKVAKKKSWKPIVLNILGIIFAVAFFYGIFYSVQSVASTVAQYKAMGTNIPGSYVVQQIISAIMNVALPSLFFSAGSFSLAYLIGKAEQGVAPAADETATEPVEAAEAVEETAADEAEKADDNEAADEAIEAEAKEDATE</sequence>
<accession>E6MDF0</accession>
<feature type="compositionally biased region" description="Low complexity" evidence="1">
    <location>
        <begin position="96"/>
        <end position="108"/>
    </location>
</feature>
<proteinExistence type="predicted"/>
<dbReference type="AlphaFoldDB" id="E6MDF0"/>
<evidence type="ECO:0000256" key="1">
    <source>
        <dbReference type="SAM" id="MobiDB-lite"/>
    </source>
</evidence>
<keyword evidence="2" id="KW-0472">Membrane</keyword>
<evidence type="ECO:0000313" key="3">
    <source>
        <dbReference type="EMBL" id="EFV02894.1"/>
    </source>
</evidence>
<gene>
    <name evidence="3" type="ORF">HMP0721_0032</name>
</gene>
<evidence type="ECO:0000313" key="4">
    <source>
        <dbReference type="Proteomes" id="UP000004754"/>
    </source>
</evidence>
<dbReference type="HOGENOM" id="CLU_1814149_0_0_9"/>